<dbReference type="AlphaFoldDB" id="A0AAW1G2J4"/>
<feature type="compositionally biased region" description="Basic and acidic residues" evidence="1">
    <location>
        <begin position="90"/>
        <end position="112"/>
    </location>
</feature>
<name>A0AAW1G2J4_ZOAVI</name>
<feature type="region of interest" description="Disordered" evidence="1">
    <location>
        <begin position="21"/>
        <end position="141"/>
    </location>
</feature>
<feature type="compositionally biased region" description="Basic and acidic residues" evidence="1">
    <location>
        <begin position="67"/>
        <end position="83"/>
    </location>
</feature>
<organism evidence="2 3">
    <name type="scientific">Zoarces viviparus</name>
    <name type="common">Viviparous eelpout</name>
    <name type="synonym">Blennius viviparus</name>
    <dbReference type="NCBI Taxonomy" id="48416"/>
    <lineage>
        <taxon>Eukaryota</taxon>
        <taxon>Metazoa</taxon>
        <taxon>Chordata</taxon>
        <taxon>Craniata</taxon>
        <taxon>Vertebrata</taxon>
        <taxon>Euteleostomi</taxon>
        <taxon>Actinopterygii</taxon>
        <taxon>Neopterygii</taxon>
        <taxon>Teleostei</taxon>
        <taxon>Neoteleostei</taxon>
        <taxon>Acanthomorphata</taxon>
        <taxon>Eupercaria</taxon>
        <taxon>Perciformes</taxon>
        <taxon>Cottioidei</taxon>
        <taxon>Zoarcales</taxon>
        <taxon>Zoarcidae</taxon>
        <taxon>Zoarcinae</taxon>
        <taxon>Zoarces</taxon>
    </lineage>
</organism>
<feature type="compositionally biased region" description="Basic residues" evidence="1">
    <location>
        <begin position="124"/>
        <end position="139"/>
    </location>
</feature>
<dbReference type="EMBL" id="JBCEZU010000013">
    <property type="protein sequence ID" value="KAK9540558.1"/>
    <property type="molecule type" value="Genomic_DNA"/>
</dbReference>
<gene>
    <name evidence="2" type="ORF">VZT92_003002</name>
</gene>
<evidence type="ECO:0000313" key="2">
    <source>
        <dbReference type="EMBL" id="KAK9540558.1"/>
    </source>
</evidence>
<keyword evidence="3" id="KW-1185">Reference proteome</keyword>
<evidence type="ECO:0000256" key="1">
    <source>
        <dbReference type="SAM" id="MobiDB-lite"/>
    </source>
</evidence>
<feature type="compositionally biased region" description="Basic and acidic residues" evidence="1">
    <location>
        <begin position="48"/>
        <end position="59"/>
    </location>
</feature>
<protein>
    <submittedName>
        <fullName evidence="2">Uncharacterized protein</fullName>
    </submittedName>
</protein>
<proteinExistence type="predicted"/>
<sequence>MTRILSMTTRPLRVLITKQTGASVMSHSSVSTPSRERGYSYSSGYSTRDGDCSRRDSDHSYQSYRHYSQEKNDVGRHYTERRSYYYSSRKFTDRRSCSRSPIRDRLRRDNGHSRSSSRSPSTKLRPHNSKPGGKRKYKTRHLEETFKNALSEKIVFQRKTSRSVSVEHDNEGD</sequence>
<accession>A0AAW1G2J4</accession>
<evidence type="ECO:0000313" key="3">
    <source>
        <dbReference type="Proteomes" id="UP001488805"/>
    </source>
</evidence>
<feature type="compositionally biased region" description="Low complexity" evidence="1">
    <location>
        <begin position="23"/>
        <end position="47"/>
    </location>
</feature>
<dbReference type="Proteomes" id="UP001488805">
    <property type="component" value="Unassembled WGS sequence"/>
</dbReference>
<comment type="caution">
    <text evidence="2">The sequence shown here is derived from an EMBL/GenBank/DDBJ whole genome shotgun (WGS) entry which is preliminary data.</text>
</comment>
<reference evidence="2 3" key="1">
    <citation type="journal article" date="2024" name="Genome Biol. Evol.">
        <title>Chromosome-level genome assembly of the viviparous eelpout Zoarces viviparus.</title>
        <authorList>
            <person name="Fuhrmann N."/>
            <person name="Brasseur M.V."/>
            <person name="Bakowski C.E."/>
            <person name="Podsiadlowski L."/>
            <person name="Prost S."/>
            <person name="Krehenwinkel H."/>
            <person name="Mayer C."/>
        </authorList>
    </citation>
    <scope>NUCLEOTIDE SEQUENCE [LARGE SCALE GENOMIC DNA]</scope>
    <source>
        <strain evidence="2">NO-MEL_2022_Ind0_liver</strain>
    </source>
</reference>